<dbReference type="CDD" id="cd02204">
    <property type="entry name" value="PurL_repeat2"/>
    <property type="match status" value="1"/>
</dbReference>
<dbReference type="EMBL" id="LCCC01000005">
    <property type="protein sequence ID" value="KKS24474.1"/>
    <property type="molecule type" value="Genomic_DNA"/>
</dbReference>
<dbReference type="GO" id="GO:0006189">
    <property type="term" value="P:'de novo' IMP biosynthetic process"/>
    <property type="evidence" value="ECO:0007669"/>
    <property type="project" value="InterPro"/>
</dbReference>
<name>A0A0G0XHX4_9BACT</name>
<dbReference type="GO" id="GO:0004642">
    <property type="term" value="F:phosphoribosylformylglycinamidine synthase activity"/>
    <property type="evidence" value="ECO:0007669"/>
    <property type="project" value="InterPro"/>
</dbReference>
<evidence type="ECO:0000313" key="2">
    <source>
        <dbReference type="EMBL" id="KKS24474.1"/>
    </source>
</evidence>
<dbReference type="PANTHER" id="PTHR43555:SF1">
    <property type="entry name" value="PHOSPHORIBOSYLFORMYLGLYCINAMIDINE SYNTHASE SUBUNIT PURL"/>
    <property type="match status" value="1"/>
</dbReference>
<evidence type="ECO:0000313" key="3">
    <source>
        <dbReference type="Proteomes" id="UP000033949"/>
    </source>
</evidence>
<gene>
    <name evidence="2" type="ORF">UU82_C0005G0016</name>
</gene>
<dbReference type="SUPFAM" id="SSF56042">
    <property type="entry name" value="PurM C-terminal domain-like"/>
    <property type="match status" value="1"/>
</dbReference>
<comment type="caution">
    <text evidence="2">The sequence shown here is derived from an EMBL/GenBank/DDBJ whole genome shotgun (WGS) entry which is preliminary data.</text>
</comment>
<dbReference type="InterPro" id="IPR036676">
    <property type="entry name" value="PurM-like_C_sf"/>
</dbReference>
<sequence length="181" mass="19738">MPDLHKAVSPEFKNSGDVIYLLGETQNELGGGEYFKMLGTVGNNVPKVDLKKNMKTYLALEKAIQKELIVSSLSITSGGLGIALAKACVGGMLGCKVSLNPIGKTYGVDVKLFSESQGRILVSVSPKNTKEFEKIVKNIPCAKIGKVSKDEKVIIIDKTRIVETNVKKLHTIYHRFSNSQK</sequence>
<dbReference type="PANTHER" id="PTHR43555">
    <property type="entry name" value="PHOSPHORIBOSYLFORMYLGLYCINAMIDINE SYNTHASE SUBUNIT PURL"/>
    <property type="match status" value="1"/>
</dbReference>
<feature type="domain" description="PurM-like C-terminal" evidence="1">
    <location>
        <begin position="15"/>
        <end position="157"/>
    </location>
</feature>
<proteinExistence type="predicted"/>
<dbReference type="InterPro" id="IPR010074">
    <property type="entry name" value="PRibForGlyAmidine_synth_PurL"/>
</dbReference>
<evidence type="ECO:0000259" key="1">
    <source>
        <dbReference type="Pfam" id="PF02769"/>
    </source>
</evidence>
<dbReference type="Pfam" id="PF02769">
    <property type="entry name" value="AIRS_C"/>
    <property type="match status" value="1"/>
</dbReference>
<reference evidence="2 3" key="1">
    <citation type="journal article" date="2015" name="Nature">
        <title>rRNA introns, odd ribosomes, and small enigmatic genomes across a large radiation of phyla.</title>
        <authorList>
            <person name="Brown C.T."/>
            <person name="Hug L.A."/>
            <person name="Thomas B.C."/>
            <person name="Sharon I."/>
            <person name="Castelle C.J."/>
            <person name="Singh A."/>
            <person name="Wilkins M.J."/>
            <person name="Williams K.H."/>
            <person name="Banfield J.F."/>
        </authorList>
    </citation>
    <scope>NUCLEOTIDE SEQUENCE [LARGE SCALE GENOMIC DNA]</scope>
</reference>
<accession>A0A0G0XHX4</accession>
<protein>
    <submittedName>
        <fullName evidence="2">Phosphoribosylformylglycinamidine synthase 2</fullName>
    </submittedName>
</protein>
<organism evidence="2 3">
    <name type="scientific">Candidatus Nomurabacteria bacterium GW2011_GWC2_41_8</name>
    <dbReference type="NCBI Taxonomy" id="1618755"/>
    <lineage>
        <taxon>Bacteria</taxon>
        <taxon>Candidatus Nomuraibacteriota</taxon>
    </lineage>
</organism>
<dbReference type="InterPro" id="IPR010918">
    <property type="entry name" value="PurM-like_C_dom"/>
</dbReference>
<dbReference type="Gene3D" id="3.90.650.10">
    <property type="entry name" value="PurM-like C-terminal domain"/>
    <property type="match status" value="1"/>
</dbReference>
<dbReference type="AlphaFoldDB" id="A0A0G0XHX4"/>
<dbReference type="Proteomes" id="UP000033949">
    <property type="component" value="Unassembled WGS sequence"/>
</dbReference>